<dbReference type="InterPro" id="IPR008226">
    <property type="entry name" value="Mini3_fam"/>
</dbReference>
<comment type="function">
    <text evidence="6">Involved in correct processing of both the 5' and 3' ends of 23S rRNA precursor. Processes 30S rRNA precursor transcript even in absence of ribonuclease 3 (Rnc); Rnc processes 30S rRNA into smaller rRNA precursors.</text>
</comment>
<keyword evidence="5 6" id="KW-0378">Hydrolase</keyword>
<protein>
    <recommendedName>
        <fullName evidence="6">Mini-ribonuclease 3</fullName>
        <shortName evidence="6">Mini-3</shortName>
        <shortName evidence="6">Mini-RNase 3</shortName>
        <ecNumber evidence="6">3.1.26.-</ecNumber>
    </recommendedName>
    <alternativeName>
        <fullName evidence="6">Mini-RNase III</fullName>
        <shortName evidence="6">Mini-III</shortName>
    </alternativeName>
</protein>
<feature type="active site" evidence="6">
    <location>
        <position position="26"/>
    </location>
</feature>
<evidence type="ECO:0000256" key="3">
    <source>
        <dbReference type="ARBA" id="ARBA00022722"/>
    </source>
</evidence>
<evidence type="ECO:0000256" key="4">
    <source>
        <dbReference type="ARBA" id="ARBA00022759"/>
    </source>
</evidence>
<comment type="cofactor">
    <cofactor evidence="6">
        <name>Mg(2+)</name>
        <dbReference type="ChEBI" id="CHEBI:18420"/>
    </cofactor>
</comment>
<dbReference type="GO" id="GO:0005737">
    <property type="term" value="C:cytoplasm"/>
    <property type="evidence" value="ECO:0007669"/>
    <property type="project" value="UniProtKB-SubCell"/>
</dbReference>
<comment type="similarity">
    <text evidence="6">Belongs to the MrnC RNase family.</text>
</comment>
<evidence type="ECO:0000256" key="2">
    <source>
        <dbReference type="ARBA" id="ARBA00022552"/>
    </source>
</evidence>
<dbReference type="Gene3D" id="1.10.1520.10">
    <property type="entry name" value="Ribonuclease III domain"/>
    <property type="match status" value="1"/>
</dbReference>
<dbReference type="HAMAP" id="MF_01468">
    <property type="entry name" value="RNase_Mini_III"/>
    <property type="match status" value="1"/>
</dbReference>
<keyword evidence="4 6" id="KW-0255">Endonuclease</keyword>
<organism evidence="8">
    <name type="scientific">Leptolyngbya boryana CZ1</name>
    <dbReference type="NCBI Taxonomy" id="3060204"/>
    <lineage>
        <taxon>Bacteria</taxon>
        <taxon>Bacillati</taxon>
        <taxon>Cyanobacteriota</taxon>
        <taxon>Cyanophyceae</taxon>
        <taxon>Leptolyngbyales</taxon>
        <taxon>Leptolyngbyaceae</taxon>
        <taxon>Leptolyngbya group</taxon>
        <taxon>Leptolyngbya</taxon>
    </lineage>
</organism>
<gene>
    <name evidence="6" type="primary">mrnC</name>
    <name evidence="8" type="ORF">Q2T42_06920</name>
</gene>
<dbReference type="EMBL" id="CP130144">
    <property type="protein sequence ID" value="WNZ47560.1"/>
    <property type="molecule type" value="Genomic_DNA"/>
</dbReference>
<keyword evidence="6" id="KW-0699">rRNA-binding</keyword>
<dbReference type="RefSeq" id="WP_316428188.1">
    <property type="nucleotide sequence ID" value="NZ_CP130144.1"/>
</dbReference>
<dbReference type="GO" id="GO:0004525">
    <property type="term" value="F:ribonuclease III activity"/>
    <property type="evidence" value="ECO:0007669"/>
    <property type="project" value="InterPro"/>
</dbReference>
<dbReference type="Pfam" id="PF00636">
    <property type="entry name" value="Ribonuclease_3"/>
    <property type="match status" value="1"/>
</dbReference>
<keyword evidence="3 6" id="KW-0540">Nuclease</keyword>
<keyword evidence="6" id="KW-0694">RNA-binding</keyword>
<dbReference type="PIRSF" id="PIRSF005520">
    <property type="entry name" value="UCP005520"/>
    <property type="match status" value="1"/>
</dbReference>
<dbReference type="GO" id="GO:0006364">
    <property type="term" value="P:rRNA processing"/>
    <property type="evidence" value="ECO:0007669"/>
    <property type="project" value="UniProtKB-UniRule"/>
</dbReference>
<keyword evidence="6" id="KW-0963">Cytoplasm</keyword>
<dbReference type="PANTHER" id="PTHR34276">
    <property type="entry name" value="MINI-RIBONUCLEASE 3"/>
    <property type="match status" value="1"/>
</dbReference>
<proteinExistence type="inferred from homology"/>
<accession>A0AA97AVP1</accession>
<keyword evidence="2 6" id="KW-0698">rRNA processing</keyword>
<dbReference type="CDD" id="cd00593">
    <property type="entry name" value="RIBOc"/>
    <property type="match status" value="1"/>
</dbReference>
<keyword evidence="6" id="KW-0460">Magnesium</keyword>
<feature type="domain" description="RNase III" evidence="7">
    <location>
        <begin position="1"/>
        <end position="128"/>
    </location>
</feature>
<reference evidence="8" key="1">
    <citation type="journal article" date="2023" name="Plants (Basel)">
        <title>Genomic Analysis of Leptolyngbya boryana CZ1 Reveals Efficient Carbon Fixation Modules.</title>
        <authorList>
            <person name="Bai X."/>
            <person name="Wang H."/>
            <person name="Cheng W."/>
            <person name="Wang J."/>
            <person name="Ma M."/>
            <person name="Hu H."/>
            <person name="Song Z."/>
            <person name="Ma H."/>
            <person name="Fan Y."/>
            <person name="Du C."/>
            <person name="Xu J."/>
        </authorList>
    </citation>
    <scope>NUCLEOTIDE SEQUENCE</scope>
    <source>
        <strain evidence="8">CZ1</strain>
    </source>
</reference>
<dbReference type="InterPro" id="IPR036389">
    <property type="entry name" value="RNase_III_sf"/>
</dbReference>
<evidence type="ECO:0000256" key="1">
    <source>
        <dbReference type="ARBA" id="ARBA00022517"/>
    </source>
</evidence>
<evidence type="ECO:0000256" key="6">
    <source>
        <dbReference type="HAMAP-Rule" id="MF_01468"/>
    </source>
</evidence>
<evidence type="ECO:0000313" key="8">
    <source>
        <dbReference type="EMBL" id="WNZ47560.1"/>
    </source>
</evidence>
<keyword evidence="1 6" id="KW-0690">Ribosome biogenesis</keyword>
<dbReference type="GO" id="GO:0019843">
    <property type="term" value="F:rRNA binding"/>
    <property type="evidence" value="ECO:0007669"/>
    <property type="project" value="UniProtKB-UniRule"/>
</dbReference>
<dbReference type="EC" id="3.1.26.-" evidence="6"/>
<name>A0AA97AVP1_LEPBY</name>
<evidence type="ECO:0000259" key="7">
    <source>
        <dbReference type="SMART" id="SM00535"/>
    </source>
</evidence>
<reference evidence="8" key="2">
    <citation type="submission" date="2023-07" db="EMBL/GenBank/DDBJ databases">
        <authorList>
            <person name="Bai X.-H."/>
            <person name="Wang H.-H."/>
            <person name="Wang J."/>
            <person name="Ma M.-Y."/>
            <person name="Hu H.-H."/>
            <person name="Song Z.-L."/>
            <person name="Ma H.-G."/>
            <person name="Fan Y."/>
            <person name="Du C.-Y."/>
            <person name="Xu J.-C."/>
        </authorList>
    </citation>
    <scope>NUCLEOTIDE SEQUENCE</scope>
    <source>
        <strain evidence="8">CZ1</strain>
    </source>
</reference>
<dbReference type="SMART" id="SM00535">
    <property type="entry name" value="RIBOc"/>
    <property type="match status" value="1"/>
</dbReference>
<dbReference type="PANTHER" id="PTHR34276:SF1">
    <property type="entry name" value="MINI-RIBONUCLEASE 3"/>
    <property type="match status" value="1"/>
</dbReference>
<comment type="subunit">
    <text evidence="6">Homodimer.</text>
</comment>
<dbReference type="SUPFAM" id="SSF69065">
    <property type="entry name" value="RNase III domain-like"/>
    <property type="match status" value="1"/>
</dbReference>
<evidence type="ECO:0000256" key="5">
    <source>
        <dbReference type="ARBA" id="ARBA00022801"/>
    </source>
</evidence>
<sequence length="129" mass="14662">MSPGLSAPSSSEIQRLSPAAFAYLGDAVYELYIRRQFLLPPKRSEDYHRQVVSHVKAESQAAHLRSLMPHLSEAEHEFVKRGRNAALNRPKRLEPEIYQLATSLEALIGYLYLTNPDRLSELLGFLDLQ</sequence>
<dbReference type="AlphaFoldDB" id="A0AA97AVP1"/>
<comment type="subcellular location">
    <subcellularLocation>
        <location evidence="6">Cytoplasm</location>
    </subcellularLocation>
</comment>
<dbReference type="InterPro" id="IPR000999">
    <property type="entry name" value="RNase_III_dom"/>
</dbReference>